<reference evidence="2" key="1">
    <citation type="submission" date="2022-10" db="EMBL/GenBank/DDBJ databases">
        <title>The WGS of Solirubrobacter ginsenosidimutans DSM 21036.</title>
        <authorList>
            <person name="Jiang Z."/>
        </authorList>
    </citation>
    <scope>NUCLEOTIDE SEQUENCE</scope>
    <source>
        <strain evidence="2">DSM 21036</strain>
    </source>
</reference>
<comment type="caution">
    <text evidence="2">The sequence shown here is derived from an EMBL/GenBank/DDBJ whole genome shotgun (WGS) entry which is preliminary data.</text>
</comment>
<proteinExistence type="predicted"/>
<name>A0A9X3MTL8_9ACTN</name>
<keyword evidence="3" id="KW-1185">Reference proteome</keyword>
<dbReference type="InterPro" id="IPR013211">
    <property type="entry name" value="LVIVD"/>
</dbReference>
<dbReference type="Proteomes" id="UP001149140">
    <property type="component" value="Unassembled WGS sequence"/>
</dbReference>
<evidence type="ECO:0000313" key="3">
    <source>
        <dbReference type="Proteomes" id="UP001149140"/>
    </source>
</evidence>
<sequence length="762" mass="78202">MTAATVASAQAEATTAKAASTEAARQAAEAGVALDAAKAAATAAAAASAANPTPENLAAAAAASAAQATAQQAFDAKTTAAATALKASTDAQDNATREAASFAGLNGGTSTEGTTEIPEPDVQPDNFLHSDNVSLVGHVRGLYSTSTAGKSCPAFNPTKCPGYSSLNFLHFDNLGYDVMVANGTAGLSIWSLKNPASPKWIGQVTLDDLKNGTKADPNDPTKTVPIIPDGATALAQFWEGENMTVDSRRKLVFMSRDSGQKGQIIIDVKDPWHPKLINFSKNYQGHTSTCLNDCRFMWSVGGTQSPPPSTPAKASAVSVTDMRDPMHPYVYPSLFGADVQRTGTNSGSTHSVDVDFDGVAWVSAQNGVRGYWTEGLHKDPKTGLDRYATPYDPIGYAGGRIGGGSDSSFMHNAYHVPTSIGGRPAGDVLLVTNESNNTNCASAGQFLIASLAGSYDATDNPTSATRMTRLAAYRTAGKPGEFHGTVTTTNPTTGAPVTTTVGDCSAHWFTVKGSIVALGNYEQGTRFVDISDPTNPQQVGWFRVPARAAAGDSPEILSSDTAGSYWHGKYVYIADYQRGIDIIKLDDSANRGKILPTACWNSCERAGQTVDPMTTSTDGGAGGTVAATLALTLGTPATFGAFTPGVAKDYTSSMTANVISSAGDGTLSVADASATATGHLVNGTFTLPSALQAKATSAAGVGAAALANVGSSAAPTSLVTYSGPTSNDAVTVGFSQHIGAGDALRTGAYSKTLTFTLSTTAP</sequence>
<protein>
    <submittedName>
        <fullName evidence="2">Uncharacterized protein</fullName>
    </submittedName>
</protein>
<evidence type="ECO:0000313" key="2">
    <source>
        <dbReference type="EMBL" id="MDA0162369.1"/>
    </source>
</evidence>
<evidence type="ECO:0000256" key="1">
    <source>
        <dbReference type="SAM" id="MobiDB-lite"/>
    </source>
</evidence>
<dbReference type="Pfam" id="PF08309">
    <property type="entry name" value="LVIVD"/>
    <property type="match status" value="2"/>
</dbReference>
<dbReference type="RefSeq" id="WP_270041611.1">
    <property type="nucleotide sequence ID" value="NZ_JAPDOD010000018.1"/>
</dbReference>
<organism evidence="2 3">
    <name type="scientific">Solirubrobacter ginsenosidimutans</name>
    <dbReference type="NCBI Taxonomy" id="490573"/>
    <lineage>
        <taxon>Bacteria</taxon>
        <taxon>Bacillati</taxon>
        <taxon>Actinomycetota</taxon>
        <taxon>Thermoleophilia</taxon>
        <taxon>Solirubrobacterales</taxon>
        <taxon>Solirubrobacteraceae</taxon>
        <taxon>Solirubrobacter</taxon>
    </lineage>
</organism>
<accession>A0A9X3MTL8</accession>
<dbReference type="EMBL" id="JAPDOD010000018">
    <property type="protein sequence ID" value="MDA0162369.1"/>
    <property type="molecule type" value="Genomic_DNA"/>
</dbReference>
<feature type="region of interest" description="Disordered" evidence="1">
    <location>
        <begin position="102"/>
        <end position="122"/>
    </location>
</feature>
<gene>
    <name evidence="2" type="ORF">OM076_19005</name>
</gene>
<dbReference type="AlphaFoldDB" id="A0A9X3MTL8"/>